<sequence>MKFLIPLFLLSLLFTSCHRKKSELVWDQNFYLIGSQSSPRATDLNEDGVLDIVIGAGKNEYQYSKQGILALNGQTGEILWQQEAQDQVYASPTLYDVTGDGVQDVFIGGRSPHLRALDGKTGKVLWAYEYHYEGDSILQYARFNFQNGVLVPDQNQDGLRDLLIVNGGNSKAAPDSEEDRFPGVLMLFDTKTGQIIAADTMPDGKESYMPPVCLVHTDERPPTLIFGTGGETISGHLYAAPLSDLHEKKLSRAQVIASEEGHGFIAPPSLADITQDGNLDIVVISHGSTVFAIDGKSFQPLWQQRIPDTESSNSFAVGYFTEDDIPDFFTFVSQGEWPLSTGSVQILVDGQDGSIVYRDSIGCTGFSSPVAYDLNHDGYDEAIISINEFDCSGGFTENAPDTIENKLLAIDFRKPSVYPIDQMKGFKNIFSTPWIGDLDQDGYLDIVHCQYYSPSTDLVSFVGMRIKRISTSVSMKEAPAWGAYMGSNGDGTFHLSQ</sequence>
<dbReference type="PANTHER" id="PTHR21419">
    <property type="match status" value="1"/>
</dbReference>
<protein>
    <submittedName>
        <fullName evidence="6">PQQ-binding-like beta-propeller repeat protein</fullName>
    </submittedName>
</protein>
<organism evidence="6">
    <name type="scientific">Roseihalotalea indica</name>
    <dbReference type="NCBI Taxonomy" id="2867963"/>
    <lineage>
        <taxon>Bacteria</taxon>
        <taxon>Pseudomonadati</taxon>
        <taxon>Bacteroidota</taxon>
        <taxon>Cytophagia</taxon>
        <taxon>Cytophagales</taxon>
        <taxon>Catalimonadaceae</taxon>
        <taxon>Roseihalotalea</taxon>
    </lineage>
</organism>
<keyword evidence="4" id="KW-0472">Membrane</keyword>
<dbReference type="PROSITE" id="PS51257">
    <property type="entry name" value="PROKAR_LIPOPROTEIN"/>
    <property type="match status" value="1"/>
</dbReference>
<dbReference type="EMBL" id="CP120682">
    <property type="protein sequence ID" value="WKN34208.1"/>
    <property type="molecule type" value="Genomic_DNA"/>
</dbReference>
<evidence type="ECO:0000259" key="5">
    <source>
        <dbReference type="Pfam" id="PF23727"/>
    </source>
</evidence>
<name>A0AA49JB34_9BACT</name>
<dbReference type="SUPFAM" id="SSF69318">
    <property type="entry name" value="Integrin alpha N-terminal domain"/>
    <property type="match status" value="2"/>
</dbReference>
<evidence type="ECO:0000256" key="1">
    <source>
        <dbReference type="ARBA" id="ARBA00004167"/>
    </source>
</evidence>
<dbReference type="InterPro" id="IPR055409">
    <property type="entry name" value="Beta-prop_FAM234A_B"/>
</dbReference>
<evidence type="ECO:0000313" key="6">
    <source>
        <dbReference type="EMBL" id="WKN34208.1"/>
    </source>
</evidence>
<dbReference type="AlphaFoldDB" id="A0AA49JB34"/>
<keyword evidence="2" id="KW-0812">Transmembrane</keyword>
<dbReference type="InterPro" id="IPR028994">
    <property type="entry name" value="Integrin_alpha_N"/>
</dbReference>
<evidence type="ECO:0000256" key="2">
    <source>
        <dbReference type="ARBA" id="ARBA00022692"/>
    </source>
</evidence>
<keyword evidence="3" id="KW-1133">Transmembrane helix</keyword>
<proteinExistence type="predicted"/>
<evidence type="ECO:0000256" key="3">
    <source>
        <dbReference type="ARBA" id="ARBA00022989"/>
    </source>
</evidence>
<accession>A0AA49JB34</accession>
<dbReference type="Pfam" id="PF23727">
    <property type="entry name" value="Beta-prop_FAM234A_B"/>
    <property type="match status" value="1"/>
</dbReference>
<gene>
    <name evidence="6" type="ORF">K4G66_17660</name>
</gene>
<dbReference type="InterPro" id="IPR015943">
    <property type="entry name" value="WD40/YVTN_repeat-like_dom_sf"/>
</dbReference>
<dbReference type="InterPro" id="IPR045232">
    <property type="entry name" value="FAM234"/>
</dbReference>
<reference evidence="6" key="1">
    <citation type="journal article" date="2023" name="Comput. Struct. Biotechnol. J.">
        <title>Discovery of a novel marine Bacteroidetes with a rich repertoire of carbohydrate-active enzymes.</title>
        <authorList>
            <person name="Chen B."/>
            <person name="Liu G."/>
            <person name="Chen Q."/>
            <person name="Wang H."/>
            <person name="Liu L."/>
            <person name="Tang K."/>
        </authorList>
    </citation>
    <scope>NUCLEOTIDE SEQUENCE</scope>
    <source>
        <strain evidence="6">TK19036</strain>
    </source>
</reference>
<reference evidence="6" key="2">
    <citation type="journal article" date="2024" name="Antonie Van Leeuwenhoek">
        <title>Roseihalotalea indica gen. nov., sp. nov., a halophilic Bacteroidetes from mesopelagic Southwest Indian Ocean with higher carbohydrate metabolic potential.</title>
        <authorList>
            <person name="Chen B."/>
            <person name="Zhang M."/>
            <person name="Lin D."/>
            <person name="Ye J."/>
            <person name="Tang K."/>
        </authorList>
    </citation>
    <scope>NUCLEOTIDE SEQUENCE</scope>
    <source>
        <strain evidence="6">TK19036</strain>
    </source>
</reference>
<dbReference type="GO" id="GO:0016020">
    <property type="term" value="C:membrane"/>
    <property type="evidence" value="ECO:0007669"/>
    <property type="project" value="UniProtKB-SubCell"/>
</dbReference>
<comment type="subcellular location">
    <subcellularLocation>
        <location evidence="1">Membrane</location>
        <topology evidence="1">Single-pass membrane protein</topology>
    </subcellularLocation>
</comment>
<dbReference type="PANTHER" id="PTHR21419:SF30">
    <property type="entry name" value="IG-LIKE DOMAIN-CONTAINING PROTEIN"/>
    <property type="match status" value="1"/>
</dbReference>
<dbReference type="Gene3D" id="2.130.10.10">
    <property type="entry name" value="YVTN repeat-like/Quinoprotein amine dehydrogenase"/>
    <property type="match status" value="1"/>
</dbReference>
<feature type="domain" description="FAM234A/B beta-propeller" evidence="5">
    <location>
        <begin position="68"/>
        <end position="357"/>
    </location>
</feature>
<evidence type="ECO:0000256" key="4">
    <source>
        <dbReference type="ARBA" id="ARBA00023136"/>
    </source>
</evidence>